<reference evidence="2" key="1">
    <citation type="submission" date="2020-01" db="EMBL/GenBank/DDBJ databases">
        <authorList>
            <consortium name="DOE Joint Genome Institute"/>
            <person name="Haridas S."/>
            <person name="Albert R."/>
            <person name="Binder M."/>
            <person name="Bloem J."/>
            <person name="Labutti K."/>
            <person name="Salamov A."/>
            <person name="Andreopoulos B."/>
            <person name="Baker S.E."/>
            <person name="Barry K."/>
            <person name="Bills G."/>
            <person name="Bluhm B.H."/>
            <person name="Cannon C."/>
            <person name="Castanera R."/>
            <person name="Culley D.E."/>
            <person name="Daum C."/>
            <person name="Ezra D."/>
            <person name="Gonzalez J.B."/>
            <person name="Henrissat B."/>
            <person name="Kuo A."/>
            <person name="Liang C."/>
            <person name="Lipzen A."/>
            <person name="Lutzoni F."/>
            <person name="Magnuson J."/>
            <person name="Mondo S."/>
            <person name="Nolan M."/>
            <person name="Ohm R."/>
            <person name="Pangilinan J."/>
            <person name="Park H.-J."/>
            <person name="Ramirez L."/>
            <person name="Alfaro M."/>
            <person name="Sun H."/>
            <person name="Tritt A."/>
            <person name="Yoshinaga Y."/>
            <person name="Zwiers L.-H."/>
            <person name="Turgeon B.G."/>
            <person name="Goodwin S.B."/>
            <person name="Spatafora J.W."/>
            <person name="Crous P.W."/>
            <person name="Grigoriev I.V."/>
        </authorList>
    </citation>
    <scope>NUCLEOTIDE SEQUENCE</scope>
    <source>
        <strain evidence="2">CBS 342.82</strain>
    </source>
</reference>
<reference evidence="2" key="3">
    <citation type="submission" date="2025-08" db="UniProtKB">
        <authorList>
            <consortium name="RefSeq"/>
        </authorList>
    </citation>
    <scope>IDENTIFICATION</scope>
    <source>
        <strain evidence="2">CBS 342.82</strain>
    </source>
</reference>
<organism evidence="2">
    <name type="scientific">Dissoconium aciculare CBS 342.82</name>
    <dbReference type="NCBI Taxonomy" id="1314786"/>
    <lineage>
        <taxon>Eukaryota</taxon>
        <taxon>Fungi</taxon>
        <taxon>Dikarya</taxon>
        <taxon>Ascomycota</taxon>
        <taxon>Pezizomycotina</taxon>
        <taxon>Dothideomycetes</taxon>
        <taxon>Dothideomycetidae</taxon>
        <taxon>Mycosphaerellales</taxon>
        <taxon>Dissoconiaceae</taxon>
        <taxon>Dissoconium</taxon>
    </lineage>
</organism>
<keyword evidence="1" id="KW-1185">Reference proteome</keyword>
<sequence>MTTTVSVVPAFFLPLSQHTDRVDLRVCLPIILRSIAALTQGIGKSTVGVEYRPWWCLRVLVAILGSSLVRAAGRSYCLLAIASDVFSLPPLQYYCPVHPPPRANPVSSGTATTFFCFFCGCRFWSWCHIFPSRPSSPSLLPPPPPPPAPIHPIPIPSALPSLPIDPKYLSLPAAPTARSLDLPLPASTLLHDFLRLPFLTTVKPHRLPSFN</sequence>
<gene>
    <name evidence="2" type="ORF">K489DRAFT_33155</name>
</gene>
<reference evidence="2" key="2">
    <citation type="submission" date="2020-04" db="EMBL/GenBank/DDBJ databases">
        <authorList>
            <consortium name="NCBI Genome Project"/>
        </authorList>
    </citation>
    <scope>NUCLEOTIDE SEQUENCE</scope>
    <source>
        <strain evidence="2">CBS 342.82</strain>
    </source>
</reference>
<name>A0A6J3LXQ5_9PEZI</name>
<dbReference type="GeneID" id="54359943"/>
<evidence type="ECO:0000313" key="2">
    <source>
        <dbReference type="RefSeq" id="XP_033457494.1"/>
    </source>
</evidence>
<protein>
    <submittedName>
        <fullName evidence="2">Uncharacterized protein</fullName>
    </submittedName>
</protein>
<proteinExistence type="predicted"/>
<dbReference type="RefSeq" id="XP_033457494.1">
    <property type="nucleotide sequence ID" value="XM_033602143.1"/>
</dbReference>
<evidence type="ECO:0000313" key="1">
    <source>
        <dbReference type="Proteomes" id="UP000504637"/>
    </source>
</evidence>
<dbReference type="AlphaFoldDB" id="A0A6J3LXQ5"/>
<accession>A0A6J3LXQ5</accession>
<dbReference type="Proteomes" id="UP000504637">
    <property type="component" value="Unplaced"/>
</dbReference>